<name>A0ABQ0GYJ0_9HYPH</name>
<dbReference type="SUPFAM" id="SSF47598">
    <property type="entry name" value="Ribbon-helix-helix"/>
    <property type="match status" value="1"/>
</dbReference>
<feature type="domain" description="Arc-like DNA binding" evidence="1">
    <location>
        <begin position="13"/>
        <end position="52"/>
    </location>
</feature>
<dbReference type="EMBL" id="BAAFZP010000001">
    <property type="protein sequence ID" value="GAB1581724.1"/>
    <property type="molecule type" value="Genomic_DNA"/>
</dbReference>
<dbReference type="InterPro" id="IPR013321">
    <property type="entry name" value="Arc_rbn_hlx_hlx"/>
</dbReference>
<keyword evidence="3" id="KW-1185">Reference proteome</keyword>
<dbReference type="Gene3D" id="1.10.1220.10">
    <property type="entry name" value="Met repressor-like"/>
    <property type="match status" value="1"/>
</dbReference>
<reference evidence="2 3" key="1">
    <citation type="submission" date="2024-10" db="EMBL/GenBank/DDBJ databases">
        <title>Isolation, draft genome sequencing and identification of Phyllobacterium sp. NSA23, isolated from leaf soil.</title>
        <authorList>
            <person name="Akita H."/>
        </authorList>
    </citation>
    <scope>NUCLEOTIDE SEQUENCE [LARGE SCALE GENOMIC DNA]</scope>
    <source>
        <strain evidence="2 3">NSA23</strain>
    </source>
</reference>
<gene>
    <name evidence="2" type="ORF">PPNSA23_16670</name>
</gene>
<comment type="caution">
    <text evidence="2">The sequence shown here is derived from an EMBL/GenBank/DDBJ whole genome shotgun (WGS) entry which is preliminary data.</text>
</comment>
<sequence>MAKETRKLYPSEEKDRFMVRLPDGMRDKLKAVADANKRTMNAEIVARLERTIAEDAQRTDTGMKWVAKAKEASTVDVRDRLYELEQRMTALETILKRRQLL</sequence>
<proteinExistence type="predicted"/>
<dbReference type="InterPro" id="IPR005569">
    <property type="entry name" value="Arc_DNA-bd_dom"/>
</dbReference>
<organism evidence="2 3">
    <name type="scientific">Phyllobacterium phragmitis</name>
    <dbReference type="NCBI Taxonomy" id="2670329"/>
    <lineage>
        <taxon>Bacteria</taxon>
        <taxon>Pseudomonadati</taxon>
        <taxon>Pseudomonadota</taxon>
        <taxon>Alphaproteobacteria</taxon>
        <taxon>Hyphomicrobiales</taxon>
        <taxon>Phyllobacteriaceae</taxon>
        <taxon>Phyllobacterium</taxon>
    </lineage>
</organism>
<protein>
    <recommendedName>
        <fullName evidence="1">Arc-like DNA binding domain-containing protein</fullName>
    </recommendedName>
</protein>
<evidence type="ECO:0000313" key="3">
    <source>
        <dbReference type="Proteomes" id="UP001628091"/>
    </source>
</evidence>
<evidence type="ECO:0000313" key="2">
    <source>
        <dbReference type="EMBL" id="GAB1581724.1"/>
    </source>
</evidence>
<dbReference type="Pfam" id="PF03869">
    <property type="entry name" value="Arc"/>
    <property type="match status" value="1"/>
</dbReference>
<dbReference type="Proteomes" id="UP001628091">
    <property type="component" value="Unassembled WGS sequence"/>
</dbReference>
<dbReference type="InterPro" id="IPR010985">
    <property type="entry name" value="Ribbon_hlx_hlx"/>
</dbReference>
<dbReference type="RefSeq" id="WP_407864508.1">
    <property type="nucleotide sequence ID" value="NZ_BAAFZP010000001.1"/>
</dbReference>
<evidence type="ECO:0000259" key="1">
    <source>
        <dbReference type="Pfam" id="PF03869"/>
    </source>
</evidence>
<accession>A0ABQ0GYJ0</accession>